<dbReference type="Gene3D" id="3.40.50.720">
    <property type="entry name" value="NAD(P)-binding Rossmann-like Domain"/>
    <property type="match status" value="1"/>
</dbReference>
<accession>A0A0H3HW59</accession>
<dbReference type="PATRIC" id="fig|884204.3.peg.6953"/>
<evidence type="ECO:0000313" key="6">
    <source>
        <dbReference type="Proteomes" id="UP000010087"/>
    </source>
</evidence>
<dbReference type="AlphaFoldDB" id="A0A0H3HW59"/>
<dbReference type="InterPro" id="IPR036291">
    <property type="entry name" value="NAD(P)-bd_dom_sf"/>
</dbReference>
<feature type="region of interest" description="Disordered" evidence="4">
    <location>
        <begin position="1"/>
        <end position="24"/>
    </location>
</feature>
<comment type="similarity">
    <text evidence="1 3">Belongs to the short-chain dehydrogenases/reductases (SDR) family.</text>
</comment>
<evidence type="ECO:0000256" key="1">
    <source>
        <dbReference type="ARBA" id="ARBA00006484"/>
    </source>
</evidence>
<dbReference type="Proteomes" id="UP000010087">
    <property type="component" value="Chromosome 2"/>
</dbReference>
<dbReference type="Pfam" id="PF00106">
    <property type="entry name" value="adh_short"/>
    <property type="match status" value="1"/>
</dbReference>
<evidence type="ECO:0000256" key="4">
    <source>
        <dbReference type="SAM" id="MobiDB-lite"/>
    </source>
</evidence>
<dbReference type="PANTHER" id="PTHR43669:SF8">
    <property type="entry name" value="SHORT-CHAIN TYPE DEHYDROGENASE_REDUCTASE-RELATED"/>
    <property type="match status" value="1"/>
</dbReference>
<evidence type="ECO:0000256" key="2">
    <source>
        <dbReference type="ARBA" id="ARBA00023002"/>
    </source>
</evidence>
<gene>
    <name evidence="5" type="ordered locus">BP1026B_II2430</name>
</gene>
<reference evidence="5 6" key="1">
    <citation type="journal article" date="2012" name="PLoS ONE">
        <title>Evolution of Burkholderia pseudomallei in recurrent melioidosis.</title>
        <authorList>
            <person name="Hayden H.S."/>
            <person name="Lim R."/>
            <person name="Brittnacher M.J."/>
            <person name="Sims E.H."/>
            <person name="Ramage E.R."/>
            <person name="Fong C."/>
            <person name="Wu Z."/>
            <person name="Crist E."/>
            <person name="Chang J."/>
            <person name="Zhou Y."/>
            <person name="Radey M."/>
            <person name="Rohmer L."/>
            <person name="Haugen E."/>
            <person name="Gillett W."/>
            <person name="Wuthiekanun V."/>
            <person name="Peacock S.J."/>
            <person name="Kaul R."/>
            <person name="Miller S.I."/>
            <person name="Manoil C."/>
            <person name="Jacobs M.A."/>
        </authorList>
    </citation>
    <scope>NUCLEOTIDE SEQUENCE [LARGE SCALE GENOMIC DNA]</scope>
    <source>
        <strain evidence="5 6">1026b</strain>
    </source>
</reference>
<evidence type="ECO:0000313" key="5">
    <source>
        <dbReference type="EMBL" id="AFI70639.1"/>
    </source>
</evidence>
<dbReference type="SUPFAM" id="SSF51735">
    <property type="entry name" value="NAD(P)-binding Rossmann-fold domains"/>
    <property type="match status" value="1"/>
</dbReference>
<keyword evidence="2" id="KW-0560">Oxidoreductase</keyword>
<dbReference type="PANTHER" id="PTHR43669">
    <property type="entry name" value="5-KETO-D-GLUCONATE 5-REDUCTASE"/>
    <property type="match status" value="1"/>
</dbReference>
<dbReference type="PRINTS" id="PR00080">
    <property type="entry name" value="SDRFAMILY"/>
</dbReference>
<name>A0A0H3HW59_BURP2</name>
<protein>
    <submittedName>
        <fullName evidence="5">Short chain dehydrogenase/reductase family oxidoreductase</fullName>
    </submittedName>
</protein>
<proteinExistence type="inferred from homology"/>
<dbReference type="PRINTS" id="PR00081">
    <property type="entry name" value="GDHRDH"/>
</dbReference>
<evidence type="ECO:0000256" key="3">
    <source>
        <dbReference type="RuleBase" id="RU000363"/>
    </source>
</evidence>
<dbReference type="InterPro" id="IPR002347">
    <property type="entry name" value="SDR_fam"/>
</dbReference>
<organism evidence="5 6">
    <name type="scientific">Burkholderia pseudomallei (strain 1026b)</name>
    <dbReference type="NCBI Taxonomy" id="884204"/>
    <lineage>
        <taxon>Bacteria</taxon>
        <taxon>Pseudomonadati</taxon>
        <taxon>Pseudomonadota</taxon>
        <taxon>Betaproteobacteria</taxon>
        <taxon>Burkholderiales</taxon>
        <taxon>Burkholderiaceae</taxon>
        <taxon>Burkholderia</taxon>
        <taxon>pseudomallei group</taxon>
    </lineage>
</organism>
<dbReference type="EMBL" id="CP002834">
    <property type="protein sequence ID" value="AFI70639.1"/>
    <property type="molecule type" value="Genomic_DNA"/>
</dbReference>
<dbReference type="CDD" id="cd05233">
    <property type="entry name" value="SDR_c"/>
    <property type="match status" value="1"/>
</dbReference>
<dbReference type="KEGG" id="bpz:BP1026B_II2430"/>
<sequence length="268" mass="28089">MSRQAFDSSTHRTQGAHVSQLSSDPISGASLAGRTAFVTGGGRGLGAAICGELARAGAHVVVADLDEARARGVAERLARDGARAVPLGVDVGDETSVRHAFDAARESLGDIDVIVNNAAIDVTAAIDDVSVDAWRQVLTTNLFGPYLLCHAAVPMMKARGRGHIVNIASTAAKRAWPNASAYHATKWGLLGLSHALHAELRPSGVHVSAIVAGGMRTPFLLDRFPDIDADTLQPPEHVAAAVRFVLTQPPGTVIPEVMVLPVKETSWP</sequence>
<dbReference type="GO" id="GO:0016491">
    <property type="term" value="F:oxidoreductase activity"/>
    <property type="evidence" value="ECO:0007669"/>
    <property type="project" value="UniProtKB-KW"/>
</dbReference>
<dbReference type="FunFam" id="3.40.50.720:FF:000084">
    <property type="entry name" value="Short-chain dehydrogenase reductase"/>
    <property type="match status" value="1"/>
</dbReference>